<accession>A0AAV6TFN6</accession>
<reference evidence="2 3" key="1">
    <citation type="journal article" date="2022" name="Nat. Ecol. Evol.">
        <title>A masculinizing supergene underlies an exaggerated male reproductive morph in a spider.</title>
        <authorList>
            <person name="Hendrickx F."/>
            <person name="De Corte Z."/>
            <person name="Sonet G."/>
            <person name="Van Belleghem S.M."/>
            <person name="Kostlbacher S."/>
            <person name="Vangestel C."/>
        </authorList>
    </citation>
    <scope>NUCLEOTIDE SEQUENCE [LARGE SCALE GENOMIC DNA]</scope>
    <source>
        <strain evidence="2">W744_W776</strain>
    </source>
</reference>
<organism evidence="2 3">
    <name type="scientific">Oedothorax gibbosus</name>
    <dbReference type="NCBI Taxonomy" id="931172"/>
    <lineage>
        <taxon>Eukaryota</taxon>
        <taxon>Metazoa</taxon>
        <taxon>Ecdysozoa</taxon>
        <taxon>Arthropoda</taxon>
        <taxon>Chelicerata</taxon>
        <taxon>Arachnida</taxon>
        <taxon>Araneae</taxon>
        <taxon>Araneomorphae</taxon>
        <taxon>Entelegynae</taxon>
        <taxon>Araneoidea</taxon>
        <taxon>Linyphiidae</taxon>
        <taxon>Erigoninae</taxon>
        <taxon>Oedothorax</taxon>
    </lineage>
</organism>
<dbReference type="AlphaFoldDB" id="A0AAV6TFN6"/>
<protein>
    <recommendedName>
        <fullName evidence="4">THAP-type domain-containing protein</fullName>
    </recommendedName>
</protein>
<name>A0AAV6TFN6_9ARAC</name>
<evidence type="ECO:0000313" key="2">
    <source>
        <dbReference type="EMBL" id="KAG8170595.1"/>
    </source>
</evidence>
<evidence type="ECO:0000256" key="1">
    <source>
        <dbReference type="SAM" id="MobiDB-lite"/>
    </source>
</evidence>
<sequence>MRRDPKKNQPISDKSTLYVCQDHFDIENDMENFMRHKLQRVKPMLKKHVVPHIFDCQKKFVKPPALSTVRVQKRKEMVNELIQSSGDVAAPDAFMDIPVPIADLDVSVHLHIPPVPMSLSKSTQVNPKRKGFKSRGTNPIKTPKLADKACSTSEFDSDPVKKNAQSQEESEDSEANSPVETSDEEYVLPTDSENDLELDEESQREWLKDTMRKCFLLSIEKNPKLFLGLPPQCYLTITFLSKKNEDMMDTEDSHHCREPLSRF</sequence>
<feature type="region of interest" description="Disordered" evidence="1">
    <location>
        <begin position="115"/>
        <end position="201"/>
    </location>
</feature>
<evidence type="ECO:0000313" key="3">
    <source>
        <dbReference type="Proteomes" id="UP000827092"/>
    </source>
</evidence>
<dbReference type="EMBL" id="JAFNEN010005168">
    <property type="protein sequence ID" value="KAG8170595.1"/>
    <property type="molecule type" value="Genomic_DNA"/>
</dbReference>
<keyword evidence="3" id="KW-1185">Reference proteome</keyword>
<gene>
    <name evidence="2" type="ORF">JTE90_015481</name>
</gene>
<dbReference type="Proteomes" id="UP000827092">
    <property type="component" value="Unassembled WGS sequence"/>
</dbReference>
<evidence type="ECO:0008006" key="4">
    <source>
        <dbReference type="Google" id="ProtNLM"/>
    </source>
</evidence>
<comment type="caution">
    <text evidence="2">The sequence shown here is derived from an EMBL/GenBank/DDBJ whole genome shotgun (WGS) entry which is preliminary data.</text>
</comment>
<feature type="compositionally biased region" description="Acidic residues" evidence="1">
    <location>
        <begin position="181"/>
        <end position="200"/>
    </location>
</feature>
<proteinExistence type="predicted"/>